<evidence type="ECO:0000313" key="12">
    <source>
        <dbReference type="Proteomes" id="UP000198788"/>
    </source>
</evidence>
<dbReference type="InterPro" id="IPR027304">
    <property type="entry name" value="Trigger_fact/SurA_dom_sf"/>
</dbReference>
<dbReference type="RefSeq" id="WP_218151474.1">
    <property type="nucleotide sequence ID" value="NZ_FOZV01000010.1"/>
</dbReference>
<comment type="similarity">
    <text evidence="2">Belongs to the PpiC/parvulin rotamase family.</text>
</comment>
<evidence type="ECO:0000256" key="5">
    <source>
        <dbReference type="ARBA" id="ARBA00023110"/>
    </source>
</evidence>
<dbReference type="EC" id="5.2.1.8" evidence="3"/>
<evidence type="ECO:0000313" key="11">
    <source>
        <dbReference type="EMBL" id="SFS89028.1"/>
    </source>
</evidence>
<evidence type="ECO:0000256" key="3">
    <source>
        <dbReference type="ARBA" id="ARBA00013194"/>
    </source>
</evidence>
<dbReference type="GO" id="GO:0003755">
    <property type="term" value="F:peptidyl-prolyl cis-trans isomerase activity"/>
    <property type="evidence" value="ECO:0007669"/>
    <property type="project" value="UniProtKB-KW"/>
</dbReference>
<dbReference type="Pfam" id="PF00639">
    <property type="entry name" value="Rotamase"/>
    <property type="match status" value="1"/>
</dbReference>
<sequence length="312" mass="33844">MTTARFVLTRSSGRKTPPPPTPAPAAETSGCGHRHHGPPPTRPSVPSFPDVRVNGVEIEAAAIARELQHHPAEDPVEAWTQAARALVVRELLLQEARRRGVEADPDDEGGVRESEEEALVRALLEQALVPAEPDEAECLRLYESQRDRFRTPELFEAAHVLIEPEADDQPGWAAAEARARALRADIGDSRAAFVEAARAHSTCPSAQQDGSLGQVRRGELAPPVQAALEDTPPGTNRAEPVRSRFGWHLIRLERRIEGRELPYEVVRDRLRDTLEARAWAVAAGQYVAELAAAATVEGVELAAPPASPCASC</sequence>
<evidence type="ECO:0000259" key="10">
    <source>
        <dbReference type="PROSITE" id="PS50198"/>
    </source>
</evidence>
<comment type="catalytic activity">
    <reaction evidence="1">
        <text>[protein]-peptidylproline (omega=180) = [protein]-peptidylproline (omega=0)</text>
        <dbReference type="Rhea" id="RHEA:16237"/>
        <dbReference type="Rhea" id="RHEA-COMP:10747"/>
        <dbReference type="Rhea" id="RHEA-COMP:10748"/>
        <dbReference type="ChEBI" id="CHEBI:83833"/>
        <dbReference type="ChEBI" id="CHEBI:83834"/>
        <dbReference type="EC" id="5.2.1.8"/>
    </reaction>
</comment>
<dbReference type="STRING" id="871741.SAMN05192570_0097"/>
<dbReference type="PANTHER" id="PTHR47245">
    <property type="entry name" value="PEPTIDYLPROLYL ISOMERASE"/>
    <property type="match status" value="1"/>
</dbReference>
<dbReference type="InterPro" id="IPR000297">
    <property type="entry name" value="PPIase_PpiC"/>
</dbReference>
<organism evidence="11 12">
    <name type="scientific">Brevundimonas viscosa</name>
    <dbReference type="NCBI Taxonomy" id="871741"/>
    <lineage>
        <taxon>Bacteria</taxon>
        <taxon>Pseudomonadati</taxon>
        <taxon>Pseudomonadota</taxon>
        <taxon>Alphaproteobacteria</taxon>
        <taxon>Caulobacterales</taxon>
        <taxon>Caulobacteraceae</taxon>
        <taxon>Brevundimonas</taxon>
    </lineage>
</organism>
<feature type="domain" description="PpiC" evidence="10">
    <location>
        <begin position="152"/>
        <end position="254"/>
    </location>
</feature>
<evidence type="ECO:0000256" key="9">
    <source>
        <dbReference type="SAM" id="MobiDB-lite"/>
    </source>
</evidence>
<evidence type="ECO:0000256" key="1">
    <source>
        <dbReference type="ARBA" id="ARBA00000971"/>
    </source>
</evidence>
<evidence type="ECO:0000256" key="4">
    <source>
        <dbReference type="ARBA" id="ARBA00018370"/>
    </source>
</evidence>
<dbReference type="InterPro" id="IPR050245">
    <property type="entry name" value="PrsA_foldase"/>
</dbReference>
<dbReference type="PROSITE" id="PS50198">
    <property type="entry name" value="PPIC_PPIASE_2"/>
    <property type="match status" value="1"/>
</dbReference>
<evidence type="ECO:0000256" key="2">
    <source>
        <dbReference type="ARBA" id="ARBA00007656"/>
    </source>
</evidence>
<feature type="region of interest" description="Disordered" evidence="9">
    <location>
        <begin position="1"/>
        <end position="50"/>
    </location>
</feature>
<proteinExistence type="inferred from homology"/>
<gene>
    <name evidence="11" type="ORF">SAMN05192570_0097</name>
</gene>
<protein>
    <recommendedName>
        <fullName evidence="4">Parvulin-like PPIase</fullName>
        <ecNumber evidence="3">5.2.1.8</ecNumber>
    </recommendedName>
    <alternativeName>
        <fullName evidence="6">Peptidyl-prolyl cis-trans isomerase plp</fullName>
    </alternativeName>
    <alternativeName>
        <fullName evidence="7">Rotamase plp</fullName>
    </alternativeName>
</protein>
<dbReference type="Gene3D" id="3.10.50.40">
    <property type="match status" value="1"/>
</dbReference>
<dbReference type="EMBL" id="FOZV01000010">
    <property type="protein sequence ID" value="SFS89028.1"/>
    <property type="molecule type" value="Genomic_DNA"/>
</dbReference>
<keyword evidence="5 8" id="KW-0697">Rotamase</keyword>
<dbReference type="InterPro" id="IPR046357">
    <property type="entry name" value="PPIase_dom_sf"/>
</dbReference>
<evidence type="ECO:0000256" key="6">
    <source>
        <dbReference type="ARBA" id="ARBA00030642"/>
    </source>
</evidence>
<dbReference type="PANTHER" id="PTHR47245:SF2">
    <property type="entry name" value="PEPTIDYL-PROLYL CIS-TRANS ISOMERASE HP_0175-RELATED"/>
    <property type="match status" value="1"/>
</dbReference>
<dbReference type="Proteomes" id="UP000198788">
    <property type="component" value="Unassembled WGS sequence"/>
</dbReference>
<dbReference type="AlphaFoldDB" id="A0A1I6TIR7"/>
<name>A0A1I6TIR7_9CAUL</name>
<accession>A0A1I6TIR7</accession>
<dbReference type="SUPFAM" id="SSF54534">
    <property type="entry name" value="FKBP-like"/>
    <property type="match status" value="1"/>
</dbReference>
<keyword evidence="8 11" id="KW-0413">Isomerase</keyword>
<keyword evidence="12" id="KW-1185">Reference proteome</keyword>
<evidence type="ECO:0000256" key="7">
    <source>
        <dbReference type="ARBA" id="ARBA00031484"/>
    </source>
</evidence>
<reference evidence="12" key="1">
    <citation type="submission" date="2016-10" db="EMBL/GenBank/DDBJ databases">
        <authorList>
            <person name="Varghese N."/>
            <person name="Submissions S."/>
        </authorList>
    </citation>
    <scope>NUCLEOTIDE SEQUENCE [LARGE SCALE GENOMIC DNA]</scope>
    <source>
        <strain evidence="12">CGMCC 1.10683</strain>
    </source>
</reference>
<dbReference type="SUPFAM" id="SSF109998">
    <property type="entry name" value="Triger factor/SurA peptide-binding domain-like"/>
    <property type="match status" value="1"/>
</dbReference>
<evidence type="ECO:0000256" key="8">
    <source>
        <dbReference type="PROSITE-ProRule" id="PRU00278"/>
    </source>
</evidence>